<organism evidence="4 5">
    <name type="scientific">Flavobacterium suncheonense GH29-5 = DSM 17707</name>
    <dbReference type="NCBI Taxonomy" id="1121899"/>
    <lineage>
        <taxon>Bacteria</taxon>
        <taxon>Pseudomonadati</taxon>
        <taxon>Bacteroidota</taxon>
        <taxon>Flavobacteriia</taxon>
        <taxon>Flavobacteriales</taxon>
        <taxon>Flavobacteriaceae</taxon>
        <taxon>Flavobacterium</taxon>
    </lineage>
</organism>
<keyword evidence="1 2" id="KW-0732">Signal</keyword>
<feature type="domain" description="Secretion system C-terminal sorting" evidence="3">
    <location>
        <begin position="184"/>
        <end position="255"/>
    </location>
</feature>
<dbReference type="eggNOG" id="COG3794">
    <property type="taxonomic scope" value="Bacteria"/>
</dbReference>
<feature type="chain" id="PRO_5001992048" description="Secretion system C-terminal sorting domain-containing protein" evidence="2">
    <location>
        <begin position="21"/>
        <end position="256"/>
    </location>
</feature>
<sequence>MKKITFLIMILLLATAGLFAQTYSTGTVSFFGGGPTTAYSGKVDVTSTTVTVTLTGPSGSFLGIGFDATNLMDDVGKDVLIFDGTNMTDRSFDGVGVTPPTDTQNWTVQSNTVVSGVRTVVATRNRVATEGTDYTFPLAAQPLHLTFARGTSLTVTYHGLGNCGSTIANLTLGTDSFAMEALKMYPNPSKEFVNIELPQLVTDANVKFYDLLGRVVKTSNVTAEDSRIETSDLGSGSYVVKIKTSVGEGTRTLVIN</sequence>
<feature type="signal peptide" evidence="2">
    <location>
        <begin position="1"/>
        <end position="20"/>
    </location>
</feature>
<dbReference type="RefSeq" id="WP_035754106.1">
    <property type="nucleotide sequence ID" value="NZ_AUCZ01000003.1"/>
</dbReference>
<protein>
    <recommendedName>
        <fullName evidence="3">Secretion system C-terminal sorting domain-containing protein</fullName>
    </recommendedName>
</protein>
<reference evidence="4 5" key="1">
    <citation type="submission" date="2013-09" db="EMBL/GenBank/DDBJ databases">
        <authorList>
            <person name="Zeng Z."/>
            <person name="Chen C."/>
        </authorList>
    </citation>
    <scope>NUCLEOTIDE SEQUENCE [LARGE SCALE GENOMIC DNA]</scope>
    <source>
        <strain evidence="4 5">GH29-5</strain>
    </source>
</reference>
<dbReference type="STRING" id="1121899.GCA_000430025_00492"/>
<dbReference type="NCBIfam" id="TIGR04183">
    <property type="entry name" value="Por_Secre_tail"/>
    <property type="match status" value="1"/>
</dbReference>
<dbReference type="EMBL" id="JRLW01000008">
    <property type="protein sequence ID" value="KGO89487.1"/>
    <property type="molecule type" value="Genomic_DNA"/>
</dbReference>
<dbReference type="Pfam" id="PF18962">
    <property type="entry name" value="Por_Secre_tail"/>
    <property type="match status" value="1"/>
</dbReference>
<gene>
    <name evidence="4" type="ORF">Q764_06850</name>
</gene>
<comment type="caution">
    <text evidence="4">The sequence shown here is derived from an EMBL/GenBank/DDBJ whole genome shotgun (WGS) entry which is preliminary data.</text>
</comment>
<dbReference type="Proteomes" id="UP000030121">
    <property type="component" value="Unassembled WGS sequence"/>
</dbReference>
<accession>A0A0A2M9Y2</accession>
<evidence type="ECO:0000313" key="5">
    <source>
        <dbReference type="Proteomes" id="UP000030121"/>
    </source>
</evidence>
<dbReference type="OrthoDB" id="667194at2"/>
<dbReference type="InterPro" id="IPR026444">
    <property type="entry name" value="Secre_tail"/>
</dbReference>
<keyword evidence="5" id="KW-1185">Reference proteome</keyword>
<evidence type="ECO:0000256" key="2">
    <source>
        <dbReference type="SAM" id="SignalP"/>
    </source>
</evidence>
<proteinExistence type="predicted"/>
<evidence type="ECO:0000256" key="1">
    <source>
        <dbReference type="ARBA" id="ARBA00022729"/>
    </source>
</evidence>
<dbReference type="AlphaFoldDB" id="A0A0A2M9Y2"/>
<name>A0A0A2M9Y2_9FLAO</name>
<evidence type="ECO:0000259" key="3">
    <source>
        <dbReference type="Pfam" id="PF18962"/>
    </source>
</evidence>
<evidence type="ECO:0000313" key="4">
    <source>
        <dbReference type="EMBL" id="KGO89487.1"/>
    </source>
</evidence>